<reference evidence="5" key="1">
    <citation type="submission" date="2022-07" db="EMBL/GenBank/DDBJ databases">
        <title>Phylogenomic reconstructions and comparative analyses of Kickxellomycotina fungi.</title>
        <authorList>
            <person name="Reynolds N.K."/>
            <person name="Stajich J.E."/>
            <person name="Barry K."/>
            <person name="Grigoriev I.V."/>
            <person name="Crous P."/>
            <person name="Smith M.E."/>
        </authorList>
    </citation>
    <scope>NUCLEOTIDE SEQUENCE</scope>
    <source>
        <strain evidence="5">RSA 861</strain>
    </source>
</reference>
<dbReference type="Proteomes" id="UP001150569">
    <property type="component" value="Unassembled WGS sequence"/>
</dbReference>
<dbReference type="PANTHER" id="PTHR23077:SF171">
    <property type="entry name" value="NUCLEAR VALOSIN-CONTAINING PROTEIN-LIKE"/>
    <property type="match status" value="1"/>
</dbReference>
<dbReference type="InterPro" id="IPR050168">
    <property type="entry name" value="AAA_ATPase_domain"/>
</dbReference>
<organism evidence="5 6">
    <name type="scientific">Tieghemiomyces parasiticus</name>
    <dbReference type="NCBI Taxonomy" id="78921"/>
    <lineage>
        <taxon>Eukaryota</taxon>
        <taxon>Fungi</taxon>
        <taxon>Fungi incertae sedis</taxon>
        <taxon>Zoopagomycota</taxon>
        <taxon>Kickxellomycotina</taxon>
        <taxon>Dimargaritomycetes</taxon>
        <taxon>Dimargaritales</taxon>
        <taxon>Dimargaritaceae</taxon>
        <taxon>Tieghemiomyces</taxon>
    </lineage>
</organism>
<evidence type="ECO:0000256" key="3">
    <source>
        <dbReference type="ARBA" id="ARBA00022840"/>
    </source>
</evidence>
<dbReference type="OrthoDB" id="27435at2759"/>
<evidence type="ECO:0000256" key="2">
    <source>
        <dbReference type="ARBA" id="ARBA00022741"/>
    </source>
</evidence>
<dbReference type="PANTHER" id="PTHR23077">
    <property type="entry name" value="AAA-FAMILY ATPASE"/>
    <property type="match status" value="1"/>
</dbReference>
<dbReference type="GO" id="GO:0016887">
    <property type="term" value="F:ATP hydrolysis activity"/>
    <property type="evidence" value="ECO:0007669"/>
    <property type="project" value="TreeGrafter"/>
</dbReference>
<dbReference type="GO" id="GO:1990275">
    <property type="term" value="F:preribosome binding"/>
    <property type="evidence" value="ECO:0007669"/>
    <property type="project" value="TreeGrafter"/>
</dbReference>
<protein>
    <submittedName>
        <fullName evidence="5">Ribosome biogenesis ATPase rix7</fullName>
    </submittedName>
</protein>
<accession>A0A9W7ZL80</accession>
<comment type="similarity">
    <text evidence="1">Belongs to the AAA ATPase family.</text>
</comment>
<keyword evidence="6" id="KW-1185">Reference proteome</keyword>
<keyword evidence="3" id="KW-0067">ATP-binding</keyword>
<gene>
    <name evidence="5" type="primary">RIX7_2</name>
    <name evidence="5" type="ORF">IWQ60_012549</name>
</gene>
<evidence type="ECO:0000259" key="4">
    <source>
        <dbReference type="Pfam" id="PF17862"/>
    </source>
</evidence>
<keyword evidence="2" id="KW-0547">Nucleotide-binding</keyword>
<dbReference type="Pfam" id="PF17862">
    <property type="entry name" value="AAA_lid_3"/>
    <property type="match status" value="1"/>
</dbReference>
<evidence type="ECO:0000313" key="5">
    <source>
        <dbReference type="EMBL" id="KAJ1903697.1"/>
    </source>
</evidence>
<comment type="caution">
    <text evidence="5">The sequence shown here is derived from an EMBL/GenBank/DDBJ whole genome shotgun (WGS) entry which is preliminary data.</text>
</comment>
<name>A0A9W7ZL80_9FUNG</name>
<feature type="domain" description="AAA ATPase AAA+ lid" evidence="4">
    <location>
        <begin position="19"/>
        <end position="54"/>
    </location>
</feature>
<proteinExistence type="inferred from homology"/>
<dbReference type="InterPro" id="IPR041569">
    <property type="entry name" value="AAA_lid_3"/>
</dbReference>
<dbReference type="Gene3D" id="6.10.20.150">
    <property type="match status" value="1"/>
</dbReference>
<dbReference type="GO" id="GO:0005524">
    <property type="term" value="F:ATP binding"/>
    <property type="evidence" value="ECO:0007669"/>
    <property type="project" value="UniProtKB-KW"/>
</dbReference>
<evidence type="ECO:0000313" key="6">
    <source>
        <dbReference type="Proteomes" id="UP001150569"/>
    </source>
</evidence>
<dbReference type="GO" id="GO:0042254">
    <property type="term" value="P:ribosome biogenesis"/>
    <property type="evidence" value="ECO:0007669"/>
    <property type="project" value="TreeGrafter"/>
</dbReference>
<dbReference type="EMBL" id="JANBPT010002108">
    <property type="protein sequence ID" value="KAJ1903697.1"/>
    <property type="molecule type" value="Genomic_DNA"/>
</dbReference>
<evidence type="ECO:0000256" key="1">
    <source>
        <dbReference type="ARBA" id="ARBA00006914"/>
    </source>
</evidence>
<feature type="non-terminal residue" evidence="5">
    <location>
        <position position="1"/>
    </location>
</feature>
<dbReference type="GO" id="GO:0005634">
    <property type="term" value="C:nucleus"/>
    <property type="evidence" value="ECO:0007669"/>
    <property type="project" value="TreeGrafter"/>
</dbReference>
<sequence>RLEILRTLTRKTPLHPTEVSLEVVANHSACDGLSGADLASLVREAAVAALREAILVPTAVAGKASSAGASSAVLDFKRSDPANILITQAHFETAFGKIAPSVSKVDRGNYQRLRTKFGLAN</sequence>
<dbReference type="SUPFAM" id="SSF52540">
    <property type="entry name" value="P-loop containing nucleoside triphosphate hydrolases"/>
    <property type="match status" value="1"/>
</dbReference>
<dbReference type="GO" id="GO:0003723">
    <property type="term" value="F:RNA binding"/>
    <property type="evidence" value="ECO:0007669"/>
    <property type="project" value="TreeGrafter"/>
</dbReference>
<dbReference type="AlphaFoldDB" id="A0A9W7ZL80"/>
<dbReference type="InterPro" id="IPR027417">
    <property type="entry name" value="P-loop_NTPase"/>
</dbReference>